<dbReference type="SMART" id="SM00073">
    <property type="entry name" value="HPT"/>
    <property type="match status" value="1"/>
</dbReference>
<dbReference type="Gene3D" id="2.30.30.40">
    <property type="entry name" value="SH3 Domains"/>
    <property type="match status" value="1"/>
</dbReference>
<dbReference type="PROSITE" id="PS50894">
    <property type="entry name" value="HPT"/>
    <property type="match status" value="1"/>
</dbReference>
<evidence type="ECO:0000259" key="9">
    <source>
        <dbReference type="PROSITE" id="PS50109"/>
    </source>
</evidence>
<keyword evidence="6" id="KW-0902">Two-component regulatory system</keyword>
<dbReference type="InterPro" id="IPR003594">
    <property type="entry name" value="HATPase_dom"/>
</dbReference>
<dbReference type="InterPro" id="IPR002545">
    <property type="entry name" value="CheW-lke_dom"/>
</dbReference>
<dbReference type="InterPro" id="IPR036061">
    <property type="entry name" value="CheW-like_dom_sf"/>
</dbReference>
<evidence type="ECO:0000256" key="7">
    <source>
        <dbReference type="PROSITE-ProRule" id="PRU00110"/>
    </source>
</evidence>
<dbReference type="InterPro" id="IPR051315">
    <property type="entry name" value="Bact_Chemotaxis_CheA"/>
</dbReference>
<dbReference type="SUPFAM" id="SSF52172">
    <property type="entry name" value="CheY-like"/>
    <property type="match status" value="1"/>
</dbReference>
<proteinExistence type="predicted"/>
<evidence type="ECO:0000259" key="11">
    <source>
        <dbReference type="PROSITE" id="PS50851"/>
    </source>
</evidence>
<dbReference type="SUPFAM" id="SSF50341">
    <property type="entry name" value="CheW-like"/>
    <property type="match status" value="1"/>
</dbReference>
<evidence type="ECO:0000256" key="8">
    <source>
        <dbReference type="PROSITE-ProRule" id="PRU00169"/>
    </source>
</evidence>
<dbReference type="Pfam" id="PF02518">
    <property type="entry name" value="HATPase_c"/>
    <property type="match status" value="1"/>
</dbReference>
<dbReference type="PANTHER" id="PTHR43395:SF1">
    <property type="entry name" value="CHEMOTAXIS PROTEIN CHEA"/>
    <property type="match status" value="1"/>
</dbReference>
<dbReference type="Pfam" id="PF00072">
    <property type="entry name" value="Response_reg"/>
    <property type="match status" value="1"/>
</dbReference>
<feature type="domain" description="Response regulatory" evidence="10">
    <location>
        <begin position="891"/>
        <end position="1007"/>
    </location>
</feature>
<comment type="catalytic activity">
    <reaction evidence="1">
        <text>ATP + protein L-histidine = ADP + protein N-phospho-L-histidine.</text>
        <dbReference type="EC" id="2.7.13.3"/>
    </reaction>
</comment>
<dbReference type="Pfam" id="PF01584">
    <property type="entry name" value="CheW"/>
    <property type="match status" value="1"/>
</dbReference>
<feature type="domain" description="Histidine kinase" evidence="9">
    <location>
        <begin position="487"/>
        <end position="731"/>
    </location>
</feature>
<dbReference type="PROSITE" id="PS50110">
    <property type="entry name" value="RESPONSE_REGULATORY"/>
    <property type="match status" value="1"/>
</dbReference>
<dbReference type="Gene3D" id="3.40.50.2300">
    <property type="match status" value="1"/>
</dbReference>
<dbReference type="PANTHER" id="PTHR43395">
    <property type="entry name" value="SENSOR HISTIDINE KINASE CHEA"/>
    <property type="match status" value="1"/>
</dbReference>
<evidence type="ECO:0000313" key="14">
    <source>
        <dbReference type="Proteomes" id="UP000839052"/>
    </source>
</evidence>
<dbReference type="SMART" id="SM00387">
    <property type="entry name" value="HATPase_c"/>
    <property type="match status" value="1"/>
</dbReference>
<dbReference type="CDD" id="cd00088">
    <property type="entry name" value="HPT"/>
    <property type="match status" value="1"/>
</dbReference>
<protein>
    <recommendedName>
        <fullName evidence="2">histidine kinase</fullName>
        <ecNumber evidence="2">2.7.13.3</ecNumber>
    </recommendedName>
</protein>
<gene>
    <name evidence="13" type="ORF">NTG6680_0992</name>
</gene>
<dbReference type="InterPro" id="IPR036890">
    <property type="entry name" value="HATPase_C_sf"/>
</dbReference>
<evidence type="ECO:0000259" key="10">
    <source>
        <dbReference type="PROSITE" id="PS50110"/>
    </source>
</evidence>
<keyword evidence="4 13" id="KW-0808">Transferase</keyword>
<dbReference type="EMBL" id="OU912926">
    <property type="protein sequence ID" value="CAG9932245.1"/>
    <property type="molecule type" value="Genomic_DNA"/>
</dbReference>
<name>A0ABM8YXY2_9PROT</name>
<feature type="domain" description="CheW-like" evidence="11">
    <location>
        <begin position="733"/>
        <end position="870"/>
    </location>
</feature>
<accession>A0ABM8YXY2</accession>
<dbReference type="SMART" id="SM00448">
    <property type="entry name" value="REC"/>
    <property type="match status" value="1"/>
</dbReference>
<dbReference type="SUPFAM" id="SSF55874">
    <property type="entry name" value="ATPase domain of HSP90 chaperone/DNA topoisomerase II/histidine kinase"/>
    <property type="match status" value="1"/>
</dbReference>
<dbReference type="Pfam" id="PF01627">
    <property type="entry name" value="Hpt"/>
    <property type="match status" value="1"/>
</dbReference>
<dbReference type="InterPro" id="IPR036641">
    <property type="entry name" value="HPT_dom_sf"/>
</dbReference>
<dbReference type="Gene3D" id="1.20.120.160">
    <property type="entry name" value="HPT domain"/>
    <property type="match status" value="1"/>
</dbReference>
<dbReference type="InterPro" id="IPR011006">
    <property type="entry name" value="CheY-like_superfamily"/>
</dbReference>
<evidence type="ECO:0000256" key="3">
    <source>
        <dbReference type="ARBA" id="ARBA00022553"/>
    </source>
</evidence>
<evidence type="ECO:0000256" key="6">
    <source>
        <dbReference type="ARBA" id="ARBA00023012"/>
    </source>
</evidence>
<dbReference type="PROSITE" id="PS50851">
    <property type="entry name" value="CHEW"/>
    <property type="match status" value="1"/>
</dbReference>
<dbReference type="EC" id="2.7.13.3" evidence="2"/>
<sequence length="1011" mass="111104">MQMSDFIEALRTEIEEVRADLAGWIATICSVAPEDLAFGDALDLYVSQIERTASTCGMLGLRGLESCCAQVQECLVVIVGIKAEERSAAQAFFDIWPDLVLAYLADITNFESAEHLAEHFSQPSCPAPVDAEHNLELIIELTAEPVLAAYLRAEAEAEELERPRVATDEDISLALPSDVDRGVYEALLQEAPTQAAELSAYIRNIVDGEATDEDMAAAKRIAHSLKGSANIVGIRGIATLGHHTEDILEWFEQNRTRPPLALTNALLDAAACLEQMIGSLLGIEDAPTQTQAKEILQSVLDWASRIHSGNIEDEIDAAPLALAGLEASCLVSTEITALDATFAIETEITDLDTTPLIQAENVDLNTTLPVLIETAHRNEMPRVLTETVKEEEASLPSNVTNQVPVAPTIRVPVTTMDELFRLTGELSVKIGQLTEQVKQTQQRTNGLLRQSLKVQQRIFDLENLVDIRGLANLRDTRTSHGDQIFDALEMEQYTELQSNTRALTEEAADTREFSRRIEEDVAQMGAVLQQTQRVQRELQYMAMTTRMSPVGSLAPRLHRNIRQTSQQTGKKAKLIIEGEDILIDGDMLNNLVDPLLHILRNAIDHGIETPDERTRAEKPEVSTIHLVFSRRGQTVTVRCRDDGHGLDYSAIRHKAIERGLMQAGQDVSEEELSRFILLPGFSTRERTNEISGRGVGLDVVRDRLLVMKGMVEVRSEFGKGCEFLLRFQASLVAQHALLIESSDQIFAVPSYALDQALPPAAGEFVSIGSEINLRYQKRTYPVKALSALIGYDSGVMTSEIMNSKSVLLVHVDLDIHAVLVDRIVDGRDLILKDPGRYVKKINGVGGIAILGDGTVAPLLDLAELLRLPMPQLIETAPSITSDDPVTSARRGILVVDDSLSVRKSLVQLVSDAGYNVKAAKDGLEAITLLKNFTPGVILTDLEMPNMNGLEFTSHLRARPDTRELPVIMITSRSMDKHRKQAELAGVSVYMTKPYTDTDLLGHIHSAIGGVQ</sequence>
<evidence type="ECO:0000256" key="1">
    <source>
        <dbReference type="ARBA" id="ARBA00000085"/>
    </source>
</evidence>
<keyword evidence="14" id="KW-1185">Reference proteome</keyword>
<reference evidence="13 14" key="1">
    <citation type="submission" date="2021-10" db="EMBL/GenBank/DDBJ databases">
        <authorList>
            <person name="Koch H."/>
        </authorList>
    </citation>
    <scope>NUCLEOTIDE SEQUENCE [LARGE SCALE GENOMIC DNA]</scope>
    <source>
        <strain evidence="13">6680</strain>
    </source>
</reference>
<dbReference type="PROSITE" id="PS50109">
    <property type="entry name" value="HIS_KIN"/>
    <property type="match status" value="1"/>
</dbReference>
<dbReference type="Proteomes" id="UP000839052">
    <property type="component" value="Chromosome"/>
</dbReference>
<keyword evidence="3 8" id="KW-0597">Phosphoprotein</keyword>
<evidence type="ECO:0000256" key="2">
    <source>
        <dbReference type="ARBA" id="ARBA00012438"/>
    </source>
</evidence>
<dbReference type="Gene3D" id="3.30.565.10">
    <property type="entry name" value="Histidine kinase-like ATPase, C-terminal domain"/>
    <property type="match status" value="1"/>
</dbReference>
<dbReference type="InterPro" id="IPR005467">
    <property type="entry name" value="His_kinase_dom"/>
</dbReference>
<feature type="modified residue" description="Phosphohistidine" evidence="7">
    <location>
        <position position="223"/>
    </location>
</feature>
<dbReference type="InterPro" id="IPR001789">
    <property type="entry name" value="Sig_transdc_resp-reg_receiver"/>
</dbReference>
<keyword evidence="5 13" id="KW-0418">Kinase</keyword>
<organism evidence="13 14">
    <name type="scientific">Candidatus Nitrotoga arctica</name>
    <dbReference type="NCBI Taxonomy" id="453162"/>
    <lineage>
        <taxon>Bacteria</taxon>
        <taxon>Pseudomonadati</taxon>
        <taxon>Pseudomonadota</taxon>
        <taxon>Betaproteobacteria</taxon>
        <taxon>Nitrosomonadales</taxon>
        <taxon>Gallionellaceae</taxon>
        <taxon>Candidatus Nitrotoga</taxon>
    </lineage>
</organism>
<evidence type="ECO:0000259" key="12">
    <source>
        <dbReference type="PROSITE" id="PS50894"/>
    </source>
</evidence>
<dbReference type="SUPFAM" id="SSF47226">
    <property type="entry name" value="Histidine-containing phosphotransfer domain, HPT domain"/>
    <property type="match status" value="1"/>
</dbReference>
<dbReference type="GO" id="GO:0004673">
    <property type="term" value="F:protein histidine kinase activity"/>
    <property type="evidence" value="ECO:0007669"/>
    <property type="project" value="UniProtKB-EC"/>
</dbReference>
<evidence type="ECO:0000256" key="4">
    <source>
        <dbReference type="ARBA" id="ARBA00022679"/>
    </source>
</evidence>
<evidence type="ECO:0000256" key="5">
    <source>
        <dbReference type="ARBA" id="ARBA00022777"/>
    </source>
</evidence>
<dbReference type="SMART" id="SM00260">
    <property type="entry name" value="CheW"/>
    <property type="match status" value="1"/>
</dbReference>
<feature type="modified residue" description="4-aspartylphosphate" evidence="8">
    <location>
        <position position="940"/>
    </location>
</feature>
<feature type="domain" description="HPt" evidence="12">
    <location>
        <begin position="176"/>
        <end position="280"/>
    </location>
</feature>
<dbReference type="InterPro" id="IPR008207">
    <property type="entry name" value="Sig_transdc_His_kin_Hpt_dom"/>
</dbReference>
<evidence type="ECO:0000313" key="13">
    <source>
        <dbReference type="EMBL" id="CAG9932245.1"/>
    </source>
</evidence>